<organism evidence="1">
    <name type="scientific">gut metagenome</name>
    <dbReference type="NCBI Taxonomy" id="749906"/>
    <lineage>
        <taxon>unclassified sequences</taxon>
        <taxon>metagenomes</taxon>
        <taxon>organismal metagenomes</taxon>
    </lineage>
</organism>
<comment type="caution">
    <text evidence="1">The sequence shown here is derived from an EMBL/GenBank/DDBJ whole genome shotgun (WGS) entry which is preliminary data.</text>
</comment>
<dbReference type="EMBL" id="AMCI01001880">
    <property type="protein sequence ID" value="EJX04213.1"/>
    <property type="molecule type" value="Genomic_DNA"/>
</dbReference>
<accession>J9GPA5</accession>
<dbReference type="AlphaFoldDB" id="J9GPA5"/>
<protein>
    <submittedName>
        <fullName evidence="1">Uncharacterized protein</fullName>
    </submittedName>
</protein>
<evidence type="ECO:0000313" key="1">
    <source>
        <dbReference type="EMBL" id="EJX04213.1"/>
    </source>
</evidence>
<gene>
    <name evidence="1" type="ORF">EVA_07656</name>
</gene>
<sequence>MKGIRPVPTLERPVSVDGWLPMQLPTSVARPEPLQGLSRADYPSFEPGGKPVFPGFQPQLNVSRPLVLPYFTNPSPLFLGDYSTSGVLFPFRYGAIVGAGSQTTLPGIGRLNEASLGLVHSLGDRWTLQLGLQARKFSFPYAVGQHFATSGMLQYQAADRLAFRVFGSYTAGPSYGFSTRSYGGSMLLQLSDRFSLEAGVQRQYNPLRGGWETVPMLVPTYKFNKFELGLDVGGLLYQLLHEVVIDNDRMRMGNPTIGPPTTFPR</sequence>
<name>J9GPA5_9ZZZZ</name>
<reference evidence="1" key="1">
    <citation type="journal article" date="2012" name="PLoS ONE">
        <title>Gene sets for utilization of primary and secondary nutrition supplies in the distal gut of endangered iberian lynx.</title>
        <authorList>
            <person name="Alcaide M."/>
            <person name="Messina E."/>
            <person name="Richter M."/>
            <person name="Bargiela R."/>
            <person name="Peplies J."/>
            <person name="Huws S.A."/>
            <person name="Newbold C.J."/>
            <person name="Golyshin P.N."/>
            <person name="Simon M.A."/>
            <person name="Lopez G."/>
            <person name="Yakimov M.M."/>
            <person name="Ferrer M."/>
        </authorList>
    </citation>
    <scope>NUCLEOTIDE SEQUENCE</scope>
</reference>
<proteinExistence type="predicted"/>